<dbReference type="InterPro" id="IPR035898">
    <property type="entry name" value="TAZ_dom_sf"/>
</dbReference>
<dbReference type="EMBL" id="AZBU02000005">
    <property type="protein sequence ID" value="TKR76556.1"/>
    <property type="molecule type" value="Genomic_DNA"/>
</dbReference>
<dbReference type="InterPro" id="IPR013178">
    <property type="entry name" value="Histone_AcTrfase_Rtt109/CBP"/>
</dbReference>
<keyword evidence="4 12" id="KW-0479">Metal-binding</keyword>
<feature type="compositionally biased region" description="Low complexity" evidence="13">
    <location>
        <begin position="109"/>
        <end position="121"/>
    </location>
</feature>
<feature type="zinc finger region" description="TAZ-type" evidence="12">
    <location>
        <begin position="9"/>
        <end position="92"/>
    </location>
</feature>
<evidence type="ECO:0000256" key="11">
    <source>
        <dbReference type="ARBA" id="ARBA00048017"/>
    </source>
</evidence>
<proteinExistence type="predicted"/>
<comment type="caution">
    <text evidence="15">The sequence shown here is derived from an EMBL/GenBank/DDBJ whole genome shotgun (WGS) entry which is preliminary data.</text>
</comment>
<evidence type="ECO:0000313" key="16">
    <source>
        <dbReference type="Proteomes" id="UP000298663"/>
    </source>
</evidence>
<dbReference type="Pfam" id="PF02135">
    <property type="entry name" value="zf-TAZ"/>
    <property type="match status" value="1"/>
</dbReference>
<dbReference type="AlphaFoldDB" id="A0A4U5N2D9"/>
<evidence type="ECO:0000256" key="12">
    <source>
        <dbReference type="PROSITE-ProRule" id="PRU00203"/>
    </source>
</evidence>
<dbReference type="Proteomes" id="UP000298663">
    <property type="component" value="Unassembled WGS sequence"/>
</dbReference>
<comment type="subcellular location">
    <subcellularLocation>
        <location evidence="1">Nucleus</location>
    </subcellularLocation>
</comment>
<dbReference type="GO" id="GO:0000123">
    <property type="term" value="C:histone acetyltransferase complex"/>
    <property type="evidence" value="ECO:0007669"/>
    <property type="project" value="TreeGrafter"/>
</dbReference>
<evidence type="ECO:0000259" key="14">
    <source>
        <dbReference type="PROSITE" id="PS50134"/>
    </source>
</evidence>
<keyword evidence="16" id="KW-1185">Reference proteome</keyword>
<evidence type="ECO:0000256" key="13">
    <source>
        <dbReference type="SAM" id="MobiDB-lite"/>
    </source>
</evidence>
<dbReference type="GO" id="GO:0045944">
    <property type="term" value="P:positive regulation of transcription by RNA polymerase II"/>
    <property type="evidence" value="ECO:0007669"/>
    <property type="project" value="TreeGrafter"/>
</dbReference>
<evidence type="ECO:0000313" key="15">
    <source>
        <dbReference type="EMBL" id="TKR76556.1"/>
    </source>
</evidence>
<dbReference type="GO" id="GO:0003713">
    <property type="term" value="F:transcription coactivator activity"/>
    <property type="evidence" value="ECO:0007669"/>
    <property type="project" value="TreeGrafter"/>
</dbReference>
<evidence type="ECO:0000256" key="10">
    <source>
        <dbReference type="ARBA" id="ARBA00023242"/>
    </source>
</evidence>
<organism evidence="15 16">
    <name type="scientific">Steinernema carpocapsae</name>
    <name type="common">Entomopathogenic nematode</name>
    <dbReference type="NCBI Taxonomy" id="34508"/>
    <lineage>
        <taxon>Eukaryota</taxon>
        <taxon>Metazoa</taxon>
        <taxon>Ecdysozoa</taxon>
        <taxon>Nematoda</taxon>
        <taxon>Chromadorea</taxon>
        <taxon>Rhabditida</taxon>
        <taxon>Tylenchina</taxon>
        <taxon>Panagrolaimomorpha</taxon>
        <taxon>Strongyloidoidea</taxon>
        <taxon>Steinernematidae</taxon>
        <taxon>Steinernema</taxon>
    </lineage>
</organism>
<dbReference type="GO" id="GO:0005634">
    <property type="term" value="C:nucleus"/>
    <property type="evidence" value="ECO:0007669"/>
    <property type="project" value="UniProtKB-SubCell"/>
</dbReference>
<evidence type="ECO:0000256" key="9">
    <source>
        <dbReference type="ARBA" id="ARBA00023163"/>
    </source>
</evidence>
<keyword evidence="8" id="KW-0805">Transcription regulation</keyword>
<evidence type="ECO:0000256" key="4">
    <source>
        <dbReference type="ARBA" id="ARBA00022723"/>
    </source>
</evidence>
<keyword evidence="6 12" id="KW-0862">Zinc</keyword>
<dbReference type="SUPFAM" id="SSF57933">
    <property type="entry name" value="TAZ domain"/>
    <property type="match status" value="1"/>
</dbReference>
<evidence type="ECO:0000256" key="6">
    <source>
        <dbReference type="ARBA" id="ARBA00022833"/>
    </source>
</evidence>
<dbReference type="EC" id="2.3.1.48" evidence="2"/>
<evidence type="ECO:0000256" key="7">
    <source>
        <dbReference type="ARBA" id="ARBA00022853"/>
    </source>
</evidence>
<evidence type="ECO:0000256" key="2">
    <source>
        <dbReference type="ARBA" id="ARBA00013184"/>
    </source>
</evidence>
<dbReference type="STRING" id="34508.A0A4U5N2D9"/>
<keyword evidence="3" id="KW-0808">Transferase</keyword>
<accession>A0A4U5N2D9</accession>
<dbReference type="InterPro" id="IPR000197">
    <property type="entry name" value="Znf_TAZ"/>
</dbReference>
<evidence type="ECO:0000256" key="3">
    <source>
        <dbReference type="ARBA" id="ARBA00022679"/>
    </source>
</evidence>
<dbReference type="GO" id="GO:0031490">
    <property type="term" value="F:chromatin DNA binding"/>
    <property type="evidence" value="ECO:0007669"/>
    <property type="project" value="TreeGrafter"/>
</dbReference>
<reference evidence="15 16" key="2">
    <citation type="journal article" date="2019" name="G3 (Bethesda)">
        <title>Hybrid Assembly of the Genome of the Entomopathogenic Nematode Steinernema carpocapsae Identifies the X-Chromosome.</title>
        <authorList>
            <person name="Serra L."/>
            <person name="Macchietto M."/>
            <person name="Macias-Munoz A."/>
            <person name="McGill C.J."/>
            <person name="Rodriguez I.M."/>
            <person name="Rodriguez B."/>
            <person name="Murad R."/>
            <person name="Mortazavi A."/>
        </authorList>
    </citation>
    <scope>NUCLEOTIDE SEQUENCE [LARGE SCALE GENOMIC DNA]</scope>
    <source>
        <strain evidence="15 16">ALL</strain>
    </source>
</reference>
<evidence type="ECO:0000256" key="5">
    <source>
        <dbReference type="ARBA" id="ARBA00022771"/>
    </source>
</evidence>
<keyword evidence="7" id="KW-0156">Chromatin regulator</keyword>
<keyword evidence="5 12" id="KW-0863">Zinc-finger</keyword>
<evidence type="ECO:0000256" key="8">
    <source>
        <dbReference type="ARBA" id="ARBA00023015"/>
    </source>
</evidence>
<reference evidence="15 16" key="1">
    <citation type="journal article" date="2015" name="Genome Biol.">
        <title>Comparative genomics of Steinernema reveals deeply conserved gene regulatory networks.</title>
        <authorList>
            <person name="Dillman A.R."/>
            <person name="Macchietto M."/>
            <person name="Porter C.F."/>
            <person name="Rogers A."/>
            <person name="Williams B."/>
            <person name="Antoshechkin I."/>
            <person name="Lee M.M."/>
            <person name="Goodwin Z."/>
            <person name="Lu X."/>
            <person name="Lewis E.E."/>
            <person name="Goodrich-Blair H."/>
            <person name="Stock S.P."/>
            <person name="Adams B.J."/>
            <person name="Sternberg P.W."/>
            <person name="Mortazavi A."/>
        </authorList>
    </citation>
    <scope>NUCLEOTIDE SEQUENCE [LARGE SCALE GENOMIC DNA]</scope>
    <source>
        <strain evidence="15 16">ALL</strain>
    </source>
</reference>
<dbReference type="GO" id="GO:0004402">
    <property type="term" value="F:histone acetyltransferase activity"/>
    <property type="evidence" value="ECO:0007669"/>
    <property type="project" value="InterPro"/>
</dbReference>
<dbReference type="GO" id="GO:0005667">
    <property type="term" value="C:transcription regulator complex"/>
    <property type="evidence" value="ECO:0007669"/>
    <property type="project" value="TreeGrafter"/>
</dbReference>
<feature type="region of interest" description="Disordered" evidence="13">
    <location>
        <begin position="100"/>
        <end position="141"/>
    </location>
</feature>
<sequence length="141" mass="15746">MEKINSLLEDGRDESIQRAISALVHACQCSDTNCRRISCSKMKRVVSHARSCQTRKNSNITCPVCKQLIALCCYHAKNCNLESCPVPFCTSIHHKLQDRSNNEYTPETSVSSSSTIFSQASQPQPDRSQGDHSNSQMHQSN</sequence>
<feature type="domain" description="TAZ-type" evidence="14">
    <location>
        <begin position="9"/>
        <end position="92"/>
    </location>
</feature>
<protein>
    <recommendedName>
        <fullName evidence="2">histone acetyltransferase</fullName>
        <ecNumber evidence="2">2.3.1.48</ecNumber>
    </recommendedName>
</protein>
<dbReference type="SMART" id="SM00551">
    <property type="entry name" value="ZnF_TAZ"/>
    <property type="match status" value="1"/>
</dbReference>
<evidence type="ECO:0000256" key="1">
    <source>
        <dbReference type="ARBA" id="ARBA00004123"/>
    </source>
</evidence>
<dbReference type="OrthoDB" id="5852836at2759"/>
<dbReference type="GO" id="GO:0008270">
    <property type="term" value="F:zinc ion binding"/>
    <property type="evidence" value="ECO:0007669"/>
    <property type="project" value="UniProtKB-KW"/>
</dbReference>
<name>A0A4U5N2D9_STECR</name>
<dbReference type="PROSITE" id="PS50134">
    <property type="entry name" value="ZF_TAZ"/>
    <property type="match status" value="1"/>
</dbReference>
<dbReference type="PANTHER" id="PTHR13808:SF1">
    <property type="entry name" value="HISTONE ACETYLTRANSFERASE"/>
    <property type="match status" value="1"/>
</dbReference>
<comment type="catalytic activity">
    <reaction evidence="11">
        <text>L-lysyl-[protein] + acetyl-CoA = N(6)-acetyl-L-lysyl-[protein] + CoA + H(+)</text>
        <dbReference type="Rhea" id="RHEA:45948"/>
        <dbReference type="Rhea" id="RHEA-COMP:9752"/>
        <dbReference type="Rhea" id="RHEA-COMP:10731"/>
        <dbReference type="ChEBI" id="CHEBI:15378"/>
        <dbReference type="ChEBI" id="CHEBI:29969"/>
        <dbReference type="ChEBI" id="CHEBI:57287"/>
        <dbReference type="ChEBI" id="CHEBI:57288"/>
        <dbReference type="ChEBI" id="CHEBI:61930"/>
        <dbReference type="EC" id="2.3.1.48"/>
    </reaction>
</comment>
<keyword evidence="9" id="KW-0804">Transcription</keyword>
<dbReference type="PANTHER" id="PTHR13808">
    <property type="entry name" value="CBP/P300-RELATED"/>
    <property type="match status" value="1"/>
</dbReference>
<feature type="compositionally biased region" description="Polar residues" evidence="13">
    <location>
        <begin position="122"/>
        <end position="141"/>
    </location>
</feature>
<keyword evidence="10" id="KW-0539">Nucleus</keyword>
<dbReference type="Gene3D" id="1.20.1020.10">
    <property type="entry name" value="TAZ domain"/>
    <property type="match status" value="1"/>
</dbReference>
<gene>
    <name evidence="15" type="ORF">L596_017675</name>
</gene>